<sequence length="52" mass="5426">MPNLRKASAMGQTKYDEISGAERPAGGAAGSARRGVFVGDVRVFMLEAGRSV</sequence>
<dbReference type="EMBL" id="JAUSRA010000001">
    <property type="protein sequence ID" value="MDP9795047.1"/>
    <property type="molecule type" value="Genomic_DNA"/>
</dbReference>
<comment type="caution">
    <text evidence="2">The sequence shown here is derived from an EMBL/GenBank/DDBJ whole genome shotgun (WGS) entry which is preliminary data.</text>
</comment>
<feature type="compositionally biased region" description="Low complexity" evidence="1">
    <location>
        <begin position="21"/>
        <end position="31"/>
    </location>
</feature>
<evidence type="ECO:0000313" key="2">
    <source>
        <dbReference type="EMBL" id="MDP9795047.1"/>
    </source>
</evidence>
<feature type="region of interest" description="Disordered" evidence="1">
    <location>
        <begin position="1"/>
        <end position="31"/>
    </location>
</feature>
<evidence type="ECO:0000256" key="1">
    <source>
        <dbReference type="SAM" id="MobiDB-lite"/>
    </source>
</evidence>
<keyword evidence="3" id="KW-1185">Reference proteome</keyword>
<name>A0ABT9MUC4_9ACTN</name>
<evidence type="ECO:0000313" key="3">
    <source>
        <dbReference type="Proteomes" id="UP001240984"/>
    </source>
</evidence>
<proteinExistence type="predicted"/>
<reference evidence="2 3" key="1">
    <citation type="submission" date="2023-07" db="EMBL/GenBank/DDBJ databases">
        <title>Sequencing the genomes of 1000 actinobacteria strains.</title>
        <authorList>
            <person name="Klenk H.-P."/>
        </authorList>
    </citation>
    <scope>NUCLEOTIDE SEQUENCE [LARGE SCALE GENOMIC DNA]</scope>
    <source>
        <strain evidence="2 3">DSM 44710</strain>
    </source>
</reference>
<dbReference type="Proteomes" id="UP001240984">
    <property type="component" value="Unassembled WGS sequence"/>
</dbReference>
<accession>A0ABT9MUC4</accession>
<gene>
    <name evidence="2" type="ORF">J2S43_003559</name>
</gene>
<protein>
    <submittedName>
        <fullName evidence="2">Uncharacterized protein</fullName>
    </submittedName>
</protein>
<organism evidence="2 3">
    <name type="scientific">Catenuloplanes nepalensis</name>
    <dbReference type="NCBI Taxonomy" id="587533"/>
    <lineage>
        <taxon>Bacteria</taxon>
        <taxon>Bacillati</taxon>
        <taxon>Actinomycetota</taxon>
        <taxon>Actinomycetes</taxon>
        <taxon>Micromonosporales</taxon>
        <taxon>Micromonosporaceae</taxon>
        <taxon>Catenuloplanes</taxon>
    </lineage>
</organism>